<evidence type="ECO:0000256" key="6">
    <source>
        <dbReference type="ARBA" id="ARBA00023242"/>
    </source>
</evidence>
<dbReference type="GO" id="GO:0005524">
    <property type="term" value="F:ATP binding"/>
    <property type="evidence" value="ECO:0007669"/>
    <property type="project" value="UniProtKB-KW"/>
</dbReference>
<dbReference type="GO" id="GO:0140664">
    <property type="term" value="F:ATP-dependent DNA damage sensor activity"/>
    <property type="evidence" value="ECO:0007669"/>
    <property type="project" value="InterPro"/>
</dbReference>
<comment type="caution">
    <text evidence="8">The sequence shown here is derived from an EMBL/GenBank/DDBJ whole genome shotgun (WGS) entry which is preliminary data.</text>
</comment>
<dbReference type="PROSITE" id="PS50162">
    <property type="entry name" value="RECA_2"/>
    <property type="match status" value="1"/>
</dbReference>
<dbReference type="InterPro" id="IPR047348">
    <property type="entry name" value="XRCC3-like_C"/>
</dbReference>
<dbReference type="GO" id="GO:0045003">
    <property type="term" value="P:double-strand break repair via synthesis-dependent strand annealing"/>
    <property type="evidence" value="ECO:0007669"/>
    <property type="project" value="TreeGrafter"/>
</dbReference>
<keyword evidence="3" id="KW-0227">DNA damage</keyword>
<dbReference type="InterPro" id="IPR027417">
    <property type="entry name" value="P-loop_NTPase"/>
</dbReference>
<reference evidence="8 9" key="1">
    <citation type="journal article" date="2018" name="Genome Res.">
        <title>The genomic architecture and molecular evolution of ant odorant receptors.</title>
        <authorList>
            <person name="McKenzie S.K."/>
            <person name="Kronauer D.J.C."/>
        </authorList>
    </citation>
    <scope>NUCLEOTIDE SEQUENCE [LARGE SCALE GENOMIC DNA]</scope>
    <source>
        <strain evidence="8">Clonal line C1</strain>
    </source>
</reference>
<evidence type="ECO:0000259" key="7">
    <source>
        <dbReference type="PROSITE" id="PS50162"/>
    </source>
</evidence>
<comment type="subcellular location">
    <subcellularLocation>
        <location evidence="1">Nucleus</location>
    </subcellularLocation>
</comment>
<evidence type="ECO:0000256" key="5">
    <source>
        <dbReference type="ARBA" id="ARBA00023204"/>
    </source>
</evidence>
<dbReference type="CDD" id="cd19491">
    <property type="entry name" value="XRCC3"/>
    <property type="match status" value="1"/>
</dbReference>
<proteinExistence type="predicted"/>
<sequence>MKIKLKMEDILVTEATSVTEKFLTTGCLNLDRILKGGVPCRGITQVYGAAGTGKTQLALQLCLTVQLPITAGGLGAGAIYICTETAFPSRRLQQLIENSEIAKTYSTSGDVIFVNHIATIDELESCLQHKVPILMNTHKIGLLVIDSIAAPYRVEDWKGSRAKNLRNVGRQLHELCKNNDLCVICINQVSAVMDNHSYTSEGVDEQPALGFTWSSMITTSLYFYRRVSSRYACVMLASHLPKITFQFEVLVTFVVWYSANILASNGSVVLTSIFAISQFSINLEESNAT</sequence>
<name>A0A3L8DPF8_OOCBI</name>
<dbReference type="GO" id="GO:0000722">
    <property type="term" value="P:telomere maintenance via recombination"/>
    <property type="evidence" value="ECO:0007669"/>
    <property type="project" value="TreeGrafter"/>
</dbReference>
<evidence type="ECO:0000256" key="1">
    <source>
        <dbReference type="ARBA" id="ARBA00004123"/>
    </source>
</evidence>
<dbReference type="Proteomes" id="UP000279307">
    <property type="component" value="Chromosome 5"/>
</dbReference>
<dbReference type="GO" id="GO:0033065">
    <property type="term" value="C:Rad51C-XRCC3 complex"/>
    <property type="evidence" value="ECO:0007669"/>
    <property type="project" value="TreeGrafter"/>
</dbReference>
<keyword evidence="2" id="KW-0547">Nucleotide-binding</keyword>
<evidence type="ECO:0000256" key="2">
    <source>
        <dbReference type="ARBA" id="ARBA00022741"/>
    </source>
</evidence>
<dbReference type="Pfam" id="PF08423">
    <property type="entry name" value="Rad51"/>
    <property type="match status" value="1"/>
</dbReference>
<dbReference type="GO" id="GO:0000400">
    <property type="term" value="F:four-way junction DNA binding"/>
    <property type="evidence" value="ECO:0007669"/>
    <property type="project" value="TreeGrafter"/>
</dbReference>
<dbReference type="GO" id="GO:0071140">
    <property type="term" value="P:resolution of mitotic recombination intermediates"/>
    <property type="evidence" value="ECO:0007669"/>
    <property type="project" value="TreeGrafter"/>
</dbReference>
<dbReference type="GO" id="GO:0005657">
    <property type="term" value="C:replication fork"/>
    <property type="evidence" value="ECO:0007669"/>
    <property type="project" value="TreeGrafter"/>
</dbReference>
<evidence type="ECO:0000313" key="9">
    <source>
        <dbReference type="Proteomes" id="UP000279307"/>
    </source>
</evidence>
<keyword evidence="4" id="KW-0067">ATP-binding</keyword>
<keyword evidence="6" id="KW-0539">Nucleus</keyword>
<dbReference type="SUPFAM" id="SSF52540">
    <property type="entry name" value="P-loop containing nucleoside triphosphate hydrolases"/>
    <property type="match status" value="1"/>
</dbReference>
<organism evidence="8 9">
    <name type="scientific">Ooceraea biroi</name>
    <name type="common">Clonal raider ant</name>
    <name type="synonym">Cerapachys biroi</name>
    <dbReference type="NCBI Taxonomy" id="2015173"/>
    <lineage>
        <taxon>Eukaryota</taxon>
        <taxon>Metazoa</taxon>
        <taxon>Ecdysozoa</taxon>
        <taxon>Arthropoda</taxon>
        <taxon>Hexapoda</taxon>
        <taxon>Insecta</taxon>
        <taxon>Pterygota</taxon>
        <taxon>Neoptera</taxon>
        <taxon>Endopterygota</taxon>
        <taxon>Hymenoptera</taxon>
        <taxon>Apocrita</taxon>
        <taxon>Aculeata</taxon>
        <taxon>Formicoidea</taxon>
        <taxon>Formicidae</taxon>
        <taxon>Dorylinae</taxon>
        <taxon>Ooceraea</taxon>
    </lineage>
</organism>
<dbReference type="EMBL" id="QOIP01000005">
    <property type="protein sequence ID" value="RLU22287.1"/>
    <property type="molecule type" value="Genomic_DNA"/>
</dbReference>
<evidence type="ECO:0000256" key="4">
    <source>
        <dbReference type="ARBA" id="ARBA00022840"/>
    </source>
</evidence>
<dbReference type="Gene3D" id="3.40.50.300">
    <property type="entry name" value="P-loop containing nucleotide triphosphate hydrolases"/>
    <property type="match status" value="1"/>
</dbReference>
<evidence type="ECO:0000313" key="8">
    <source>
        <dbReference type="EMBL" id="RLU22287.1"/>
    </source>
</evidence>
<dbReference type="PANTHER" id="PTHR46487:SF1">
    <property type="entry name" value="DNA REPAIR PROTEIN XRCC3"/>
    <property type="match status" value="1"/>
</dbReference>
<dbReference type="AlphaFoldDB" id="A0A3L8DPF8"/>
<dbReference type="PANTHER" id="PTHR46487">
    <property type="entry name" value="DNA REPAIR PROTEIN XRCC3"/>
    <property type="match status" value="1"/>
</dbReference>
<dbReference type="InterPro" id="IPR020588">
    <property type="entry name" value="RecA_ATP-bd"/>
</dbReference>
<dbReference type="OrthoDB" id="1861185at2759"/>
<feature type="domain" description="RecA family profile 1" evidence="7">
    <location>
        <begin position="19"/>
        <end position="189"/>
    </location>
</feature>
<dbReference type="GO" id="GO:0090656">
    <property type="term" value="P:t-circle formation"/>
    <property type="evidence" value="ECO:0007669"/>
    <property type="project" value="TreeGrafter"/>
</dbReference>
<keyword evidence="5" id="KW-0234">DNA repair</keyword>
<dbReference type="InterPro" id="IPR013632">
    <property type="entry name" value="Rad51_C"/>
</dbReference>
<accession>A0A3L8DPF8</accession>
<evidence type="ECO:0000256" key="3">
    <source>
        <dbReference type="ARBA" id="ARBA00022763"/>
    </source>
</evidence>
<gene>
    <name evidence="8" type="ORF">DMN91_004565</name>
</gene>
<protein>
    <recommendedName>
        <fullName evidence="7">RecA family profile 1 domain-containing protein</fullName>
    </recommendedName>
</protein>